<dbReference type="EMBL" id="JOTN01000033">
    <property type="protein sequence ID" value="KEK17295.1"/>
    <property type="molecule type" value="Genomic_DNA"/>
</dbReference>
<proteinExistence type="predicted"/>
<evidence type="ECO:0000256" key="1">
    <source>
        <dbReference type="SAM" id="Coils"/>
    </source>
</evidence>
<feature type="transmembrane region" description="Helical" evidence="2">
    <location>
        <begin position="79"/>
        <end position="100"/>
    </location>
</feature>
<dbReference type="OrthoDB" id="2971165at2"/>
<gene>
    <name evidence="3" type="ORF">BAMA_15810</name>
</gene>
<comment type="caution">
    <text evidence="3">The sequence shown here is derived from an EMBL/GenBank/DDBJ whole genome shotgun (WGS) entry which is preliminary data.</text>
</comment>
<protein>
    <submittedName>
        <fullName evidence="3">Uncharacterized protein</fullName>
    </submittedName>
</protein>
<evidence type="ECO:0000313" key="4">
    <source>
        <dbReference type="Proteomes" id="UP000027822"/>
    </source>
</evidence>
<name>A0A073JSK3_9BACI</name>
<evidence type="ECO:0000313" key="3">
    <source>
        <dbReference type="EMBL" id="KEK17295.1"/>
    </source>
</evidence>
<dbReference type="RefSeq" id="WP_034643656.1">
    <property type="nucleotide sequence ID" value="NZ_CBCSJC010000027.1"/>
</dbReference>
<reference evidence="3 4" key="1">
    <citation type="submission" date="2014-06" db="EMBL/GenBank/DDBJ databases">
        <title>Draft genome sequence of Bacillus manliponensis JCM 15802 (MCCC 1A00708).</title>
        <authorList>
            <person name="Lai Q."/>
            <person name="Liu Y."/>
            <person name="Shao Z."/>
        </authorList>
    </citation>
    <scope>NUCLEOTIDE SEQUENCE [LARGE SCALE GENOMIC DNA]</scope>
    <source>
        <strain evidence="3 4">JCM 15802</strain>
    </source>
</reference>
<dbReference type="STRING" id="574376.BAMA_15810"/>
<dbReference type="Proteomes" id="UP000027822">
    <property type="component" value="Unassembled WGS sequence"/>
</dbReference>
<keyword evidence="4" id="KW-1185">Reference proteome</keyword>
<dbReference type="AlphaFoldDB" id="A0A073JSK3"/>
<evidence type="ECO:0000256" key="2">
    <source>
        <dbReference type="SAM" id="Phobius"/>
    </source>
</evidence>
<keyword evidence="2" id="KW-0472">Membrane</keyword>
<keyword evidence="2" id="KW-1133">Transmembrane helix</keyword>
<organism evidence="3 4">
    <name type="scientific">Bacillus manliponensis</name>
    <dbReference type="NCBI Taxonomy" id="574376"/>
    <lineage>
        <taxon>Bacteria</taxon>
        <taxon>Bacillati</taxon>
        <taxon>Bacillota</taxon>
        <taxon>Bacilli</taxon>
        <taxon>Bacillales</taxon>
        <taxon>Bacillaceae</taxon>
        <taxon>Bacillus</taxon>
        <taxon>Bacillus cereus group</taxon>
    </lineage>
</organism>
<sequence>MEQKDFERIAKLEVKLESMNETMIRIEKNLVRNHANQMTRNEVEKMFTLRDRDIEDLRDEIENLKEAPEKDAATKRANLSIVISSLMFASSLIFSFLNYMK</sequence>
<feature type="coiled-coil region" evidence="1">
    <location>
        <begin position="9"/>
        <end position="67"/>
    </location>
</feature>
<keyword evidence="2" id="KW-0812">Transmembrane</keyword>
<keyword evidence="1" id="KW-0175">Coiled coil</keyword>
<accession>A0A073JSK3</accession>